<proteinExistence type="predicted"/>
<accession>A0A2A2SCU3</accession>
<comment type="caution">
    <text evidence="1">The sequence shown here is derived from an EMBL/GenBank/DDBJ whole genome shotgun (WGS) entry which is preliminary data.</text>
</comment>
<dbReference type="OrthoDB" id="7556901at2"/>
<organism evidence="1 2">
    <name type="scientific">Sphingomonas lenta</name>
    <dbReference type="NCBI Taxonomy" id="1141887"/>
    <lineage>
        <taxon>Bacteria</taxon>
        <taxon>Pseudomonadati</taxon>
        <taxon>Pseudomonadota</taxon>
        <taxon>Alphaproteobacteria</taxon>
        <taxon>Sphingomonadales</taxon>
        <taxon>Sphingomonadaceae</taxon>
        <taxon>Sphingomonas</taxon>
    </lineage>
</organism>
<evidence type="ECO:0008006" key="3">
    <source>
        <dbReference type="Google" id="ProtNLM"/>
    </source>
</evidence>
<dbReference type="Proteomes" id="UP000218151">
    <property type="component" value="Unassembled WGS sequence"/>
</dbReference>
<dbReference type="AlphaFoldDB" id="A0A2A2SCU3"/>
<dbReference type="EMBL" id="NSLI01000004">
    <property type="protein sequence ID" value="PAX07114.1"/>
    <property type="molecule type" value="Genomic_DNA"/>
</dbReference>
<reference evidence="2" key="1">
    <citation type="submission" date="2017-09" db="EMBL/GenBank/DDBJ databases">
        <authorList>
            <person name="Feng G."/>
            <person name="Zhu H."/>
        </authorList>
    </citation>
    <scope>NUCLEOTIDE SEQUENCE [LARGE SCALE GENOMIC DNA]</scope>
    <source>
        <strain evidence="2">1PNM-20</strain>
    </source>
</reference>
<protein>
    <recommendedName>
        <fullName evidence="3">Terminase</fullName>
    </recommendedName>
</protein>
<name>A0A2A2SCU3_9SPHN</name>
<keyword evidence="2" id="KW-1185">Reference proteome</keyword>
<dbReference type="Gene3D" id="1.10.10.60">
    <property type="entry name" value="Homeodomain-like"/>
    <property type="match status" value="1"/>
</dbReference>
<gene>
    <name evidence="1" type="ORF">CKY28_13800</name>
</gene>
<evidence type="ECO:0000313" key="2">
    <source>
        <dbReference type="Proteomes" id="UP000218151"/>
    </source>
</evidence>
<dbReference type="RefSeq" id="WP_095998938.1">
    <property type="nucleotide sequence ID" value="NZ_NSLI01000004.1"/>
</dbReference>
<evidence type="ECO:0000313" key="1">
    <source>
        <dbReference type="EMBL" id="PAX07114.1"/>
    </source>
</evidence>
<sequence>MRESNGRWTQVARAREKQWTPRLEARFLATLAACCNVKRACAEVGLSQASAYNHRTRWPDFAERWRTAVEHGYDRLSIEMAASAGRMLGDEELTADAVLEPISFDQALQALWLHKARVAGLGRAYQPARREVTIEEVRRRVMAVVELQERAMRAEAAAAERRARRRKPARADGG</sequence>